<dbReference type="OrthoDB" id="9860387at2"/>
<protein>
    <submittedName>
        <fullName evidence="2">Uncharacterized protein</fullName>
    </submittedName>
</protein>
<dbReference type="RefSeq" id="WP_013962792.1">
    <property type="nucleotide sequence ID" value="NC_015730.1"/>
</dbReference>
<feature type="transmembrane region" description="Helical" evidence="1">
    <location>
        <begin position="88"/>
        <end position="112"/>
    </location>
</feature>
<reference evidence="2 3" key="1">
    <citation type="journal article" date="2011" name="BMC Genomics">
        <title>Comparative genome analysis and genome-guided physiological analysis of Roseobacter litoralis.</title>
        <authorList>
            <person name="Kalhoefer D."/>
            <person name="Thole S."/>
            <person name="Voget S."/>
            <person name="Lehmann R."/>
            <person name="Liesegang H."/>
            <person name="Wollher A."/>
            <person name="Daniel R."/>
            <person name="Simon M."/>
            <person name="Brinkhoff T."/>
        </authorList>
    </citation>
    <scope>NUCLEOTIDE SEQUENCE [LARGE SCALE GENOMIC DNA]</scope>
    <source>
        <strain evidence="3">ATCC 49566 / DSM 6996 / JCM 21268 / NBRC 15278 / OCh 149</strain>
    </source>
</reference>
<accession>F7ZH38</accession>
<organism evidence="2 3">
    <name type="scientific">Roseobacter litoralis (strain ATCC 49566 / DSM 6996 / JCM 21268 / NBRC 15278 / OCh 149)</name>
    <dbReference type="NCBI Taxonomy" id="391595"/>
    <lineage>
        <taxon>Bacteria</taxon>
        <taxon>Pseudomonadati</taxon>
        <taxon>Pseudomonadota</taxon>
        <taxon>Alphaproteobacteria</taxon>
        <taxon>Rhodobacterales</taxon>
        <taxon>Roseobacteraceae</taxon>
        <taxon>Roseobacter</taxon>
    </lineage>
</organism>
<dbReference type="STRING" id="391595.RLO149_c029240"/>
<gene>
    <name evidence="2" type="ordered locus">RLO149_c029240</name>
</gene>
<dbReference type="HOGENOM" id="CLU_1401534_0_0_5"/>
<proteinExistence type="predicted"/>
<dbReference type="KEGG" id="rli:RLO149_c029240"/>
<evidence type="ECO:0000313" key="3">
    <source>
        <dbReference type="Proteomes" id="UP000001353"/>
    </source>
</evidence>
<dbReference type="Proteomes" id="UP000001353">
    <property type="component" value="Chromosome"/>
</dbReference>
<feature type="transmembrane region" description="Helical" evidence="1">
    <location>
        <begin position="6"/>
        <end position="25"/>
    </location>
</feature>
<name>F7ZH38_ROSLO</name>
<sequence>MHVVLAASGIAYVVLFMWLGAIRFVPAADAGDFVRHFTGLASLAFFALLCWPLVIPGWLDAFGDRVLGVLRKPPATYKRDVPVGRSGWVPVIVFISPLVPWFGFTALVVLWFPMATVLMDSRTTNQDFTIGRLNQEYRMADYISLPDRLPLGGSVYRVPHNIWQHAKPGDTIRLNGTGNRWGVFYDEIELIKQQ</sequence>
<keyword evidence="1" id="KW-0472">Membrane</keyword>
<keyword evidence="1" id="KW-0812">Transmembrane</keyword>
<keyword evidence="1" id="KW-1133">Transmembrane helix</keyword>
<keyword evidence="3" id="KW-1185">Reference proteome</keyword>
<feature type="transmembrane region" description="Helical" evidence="1">
    <location>
        <begin position="37"/>
        <end position="59"/>
    </location>
</feature>
<evidence type="ECO:0000313" key="2">
    <source>
        <dbReference type="EMBL" id="AEI94880.1"/>
    </source>
</evidence>
<dbReference type="AlphaFoldDB" id="F7ZH38"/>
<dbReference type="EMBL" id="CP002623">
    <property type="protein sequence ID" value="AEI94880.1"/>
    <property type="molecule type" value="Genomic_DNA"/>
</dbReference>
<evidence type="ECO:0000256" key="1">
    <source>
        <dbReference type="SAM" id="Phobius"/>
    </source>
</evidence>